<feature type="transmembrane region" description="Helical" evidence="6">
    <location>
        <begin position="432"/>
        <end position="457"/>
    </location>
</feature>
<feature type="transmembrane region" description="Helical" evidence="6">
    <location>
        <begin position="334"/>
        <end position="353"/>
    </location>
</feature>
<dbReference type="InterPro" id="IPR011701">
    <property type="entry name" value="MFS"/>
</dbReference>
<feature type="domain" description="Major facilitator superfamily (MFS) profile" evidence="7">
    <location>
        <begin position="65"/>
        <end position="498"/>
    </location>
</feature>
<feature type="transmembrane region" description="Helical" evidence="6">
    <location>
        <begin position="469"/>
        <end position="489"/>
    </location>
</feature>
<feature type="transmembrane region" description="Helical" evidence="6">
    <location>
        <begin position="131"/>
        <end position="149"/>
    </location>
</feature>
<gene>
    <name evidence="8" type="ORF">F5878DRAFT_602352</name>
</gene>
<accession>A0AA38PJW2</accession>
<feature type="transmembrane region" description="Helical" evidence="6">
    <location>
        <begin position="63"/>
        <end position="80"/>
    </location>
</feature>
<name>A0AA38PJW2_9AGAR</name>
<dbReference type="AlphaFoldDB" id="A0AA38PJW2"/>
<feature type="transmembrane region" description="Helical" evidence="6">
    <location>
        <begin position="100"/>
        <end position="119"/>
    </location>
</feature>
<dbReference type="GO" id="GO:0005886">
    <property type="term" value="C:plasma membrane"/>
    <property type="evidence" value="ECO:0007669"/>
    <property type="project" value="TreeGrafter"/>
</dbReference>
<keyword evidence="3 6" id="KW-1133">Transmembrane helix</keyword>
<dbReference type="PANTHER" id="PTHR23502:SF173">
    <property type="entry name" value="MFS-MULTIDRUG-RESISTANCE TRANSPORTER-RELATED"/>
    <property type="match status" value="1"/>
</dbReference>
<evidence type="ECO:0000259" key="7">
    <source>
        <dbReference type="PROSITE" id="PS50850"/>
    </source>
</evidence>
<dbReference type="PROSITE" id="PS50850">
    <property type="entry name" value="MFS"/>
    <property type="match status" value="1"/>
</dbReference>
<feature type="transmembrane region" description="Helical" evidence="6">
    <location>
        <begin position="374"/>
        <end position="395"/>
    </location>
</feature>
<comment type="subcellular location">
    <subcellularLocation>
        <location evidence="1">Membrane</location>
        <topology evidence="1">Multi-pass membrane protein</topology>
    </subcellularLocation>
</comment>
<dbReference type="Pfam" id="PF07690">
    <property type="entry name" value="MFS_1"/>
    <property type="match status" value="1"/>
</dbReference>
<comment type="caution">
    <text evidence="8">The sequence shown here is derived from an EMBL/GenBank/DDBJ whole genome shotgun (WGS) entry which is preliminary data.</text>
</comment>
<evidence type="ECO:0000313" key="9">
    <source>
        <dbReference type="Proteomes" id="UP001163846"/>
    </source>
</evidence>
<feature type="transmembrane region" description="Helical" evidence="6">
    <location>
        <begin position="295"/>
        <end position="314"/>
    </location>
</feature>
<feature type="region of interest" description="Disordered" evidence="5">
    <location>
        <begin position="1"/>
        <end position="23"/>
    </location>
</feature>
<evidence type="ECO:0000256" key="1">
    <source>
        <dbReference type="ARBA" id="ARBA00004141"/>
    </source>
</evidence>
<evidence type="ECO:0000256" key="3">
    <source>
        <dbReference type="ARBA" id="ARBA00022989"/>
    </source>
</evidence>
<dbReference type="Proteomes" id="UP001163846">
    <property type="component" value="Unassembled WGS sequence"/>
</dbReference>
<sequence length="520" mass="57180">MATYSTSSSDTHTAQPTQDTTVDAVQSAARKAESIAGEEDKYTLGFDIGDPKNPKNWSKARRWYLTILGGMLVLNATFSSSAPSGIAEALVDEFKLSEEVVTLTISLFVAGYCVGPLLWGPLSEEFGRRPVFIVSFFIYTMFQIGMALAKNTASLLVFRFLGGLFAASPLTNSGAIISDIWDAKIRGKALAIFTVAPFAGPALGPTVAGFIYVSGTSWRWLFWVLTIFAGVCWILIIFTLPETYAPIILVHKAQQRRKEGDTRCYAPMELTKKTVSQQVEHVLARPFRMLFQEPMLLAATIYMSFVYGCLYLLFEAYPIVFTEGHGFNAGISGLMYLPLMLGGVIAVSTYLLTFSPRYEREVKRCSPHPVAPEFRIEMALIAAPIYAASFFWFAWTSSPSISFWAPLIAGGAMGFGISWIFLSLFNYIIDTYLMTAASALAANTVVRSLFGAGFPLFASQMYDKLGPQWASSLLGFIALAMVPIPFIFLKFGAKLRQRSRHAVAKQPSVGRLKESSHSPA</sequence>
<organism evidence="8 9">
    <name type="scientific">Lentinula raphanica</name>
    <dbReference type="NCBI Taxonomy" id="153919"/>
    <lineage>
        <taxon>Eukaryota</taxon>
        <taxon>Fungi</taxon>
        <taxon>Dikarya</taxon>
        <taxon>Basidiomycota</taxon>
        <taxon>Agaricomycotina</taxon>
        <taxon>Agaricomycetes</taxon>
        <taxon>Agaricomycetidae</taxon>
        <taxon>Agaricales</taxon>
        <taxon>Marasmiineae</taxon>
        <taxon>Omphalotaceae</taxon>
        <taxon>Lentinula</taxon>
    </lineage>
</organism>
<dbReference type="InterPro" id="IPR036259">
    <property type="entry name" value="MFS_trans_sf"/>
</dbReference>
<keyword evidence="9" id="KW-1185">Reference proteome</keyword>
<keyword evidence="2 6" id="KW-0812">Transmembrane</keyword>
<dbReference type="FunFam" id="1.20.1250.20:FF:000011">
    <property type="entry name" value="MFS multidrug transporter, putative"/>
    <property type="match status" value="1"/>
</dbReference>
<dbReference type="SUPFAM" id="SSF103473">
    <property type="entry name" value="MFS general substrate transporter"/>
    <property type="match status" value="1"/>
</dbReference>
<evidence type="ECO:0000256" key="2">
    <source>
        <dbReference type="ARBA" id="ARBA00022692"/>
    </source>
</evidence>
<dbReference type="GO" id="GO:0022857">
    <property type="term" value="F:transmembrane transporter activity"/>
    <property type="evidence" value="ECO:0007669"/>
    <property type="project" value="InterPro"/>
</dbReference>
<proteinExistence type="predicted"/>
<feature type="transmembrane region" description="Helical" evidence="6">
    <location>
        <begin position="220"/>
        <end position="240"/>
    </location>
</feature>
<protein>
    <submittedName>
        <fullName evidence="8">Major facilitator superfamily domain-containing protein</fullName>
    </submittedName>
</protein>
<evidence type="ECO:0000256" key="5">
    <source>
        <dbReference type="SAM" id="MobiDB-lite"/>
    </source>
</evidence>
<feature type="transmembrane region" description="Helical" evidence="6">
    <location>
        <begin position="155"/>
        <end position="177"/>
    </location>
</feature>
<feature type="transmembrane region" description="Helical" evidence="6">
    <location>
        <begin position="189"/>
        <end position="214"/>
    </location>
</feature>
<dbReference type="CDD" id="cd17323">
    <property type="entry name" value="MFS_Tpo1_MDR_like"/>
    <property type="match status" value="1"/>
</dbReference>
<evidence type="ECO:0000256" key="6">
    <source>
        <dbReference type="SAM" id="Phobius"/>
    </source>
</evidence>
<reference evidence="8" key="1">
    <citation type="submission" date="2022-08" db="EMBL/GenBank/DDBJ databases">
        <authorList>
            <consortium name="DOE Joint Genome Institute"/>
            <person name="Min B."/>
            <person name="Riley R."/>
            <person name="Sierra-Patev S."/>
            <person name="Naranjo-Ortiz M."/>
            <person name="Looney B."/>
            <person name="Konkel Z."/>
            <person name="Slot J.C."/>
            <person name="Sakamoto Y."/>
            <person name="Steenwyk J.L."/>
            <person name="Rokas A."/>
            <person name="Carro J."/>
            <person name="Camarero S."/>
            <person name="Ferreira P."/>
            <person name="Molpeceres G."/>
            <person name="Ruiz-Duenas F.J."/>
            <person name="Serrano A."/>
            <person name="Henrissat B."/>
            <person name="Drula E."/>
            <person name="Hughes K.W."/>
            <person name="Mata J.L."/>
            <person name="Ishikawa N.K."/>
            <person name="Vargas-Isla R."/>
            <person name="Ushijima S."/>
            <person name="Smith C.A."/>
            <person name="Ahrendt S."/>
            <person name="Andreopoulos W."/>
            <person name="He G."/>
            <person name="Labutti K."/>
            <person name="Lipzen A."/>
            <person name="Ng V."/>
            <person name="Sandor L."/>
            <person name="Barry K."/>
            <person name="Martinez A.T."/>
            <person name="Xiao Y."/>
            <person name="Gibbons J.G."/>
            <person name="Terashima K."/>
            <person name="Hibbett D.S."/>
            <person name="Grigoriev I.V."/>
        </authorList>
    </citation>
    <scope>NUCLEOTIDE SEQUENCE</scope>
    <source>
        <strain evidence="8">TFB9207</strain>
    </source>
</reference>
<dbReference type="Gene3D" id="1.20.1250.20">
    <property type="entry name" value="MFS general substrate transporter like domains"/>
    <property type="match status" value="1"/>
</dbReference>
<dbReference type="InterPro" id="IPR020846">
    <property type="entry name" value="MFS_dom"/>
</dbReference>
<feature type="transmembrane region" description="Helical" evidence="6">
    <location>
        <begin position="401"/>
        <end position="425"/>
    </location>
</feature>
<dbReference type="PANTHER" id="PTHR23502">
    <property type="entry name" value="MAJOR FACILITATOR SUPERFAMILY"/>
    <property type="match status" value="1"/>
</dbReference>
<evidence type="ECO:0000313" key="8">
    <source>
        <dbReference type="EMBL" id="KAJ3844293.1"/>
    </source>
</evidence>
<evidence type="ECO:0000256" key="4">
    <source>
        <dbReference type="ARBA" id="ARBA00023136"/>
    </source>
</evidence>
<keyword evidence="4 6" id="KW-0472">Membrane</keyword>
<dbReference type="EMBL" id="MU805956">
    <property type="protein sequence ID" value="KAJ3844293.1"/>
    <property type="molecule type" value="Genomic_DNA"/>
</dbReference>